<keyword evidence="2" id="KW-1185">Reference proteome</keyword>
<comment type="caution">
    <text evidence="1">The sequence shown here is derived from an EMBL/GenBank/DDBJ whole genome shotgun (WGS) entry which is preliminary data.</text>
</comment>
<dbReference type="EMBL" id="JFHD01000040">
    <property type="protein sequence ID" value="KDR25963.1"/>
    <property type="molecule type" value="Genomic_DNA"/>
</dbReference>
<evidence type="ECO:0008006" key="3">
    <source>
        <dbReference type="Google" id="ProtNLM"/>
    </source>
</evidence>
<accession>A0A656Q9L4</accession>
<gene>
    <name evidence="1" type="ORF">BG60_26490</name>
</gene>
<name>A0A656Q9L4_9BURK</name>
<evidence type="ECO:0000313" key="2">
    <source>
        <dbReference type="Proteomes" id="UP000027451"/>
    </source>
</evidence>
<dbReference type="Gene3D" id="3.90.1720.10">
    <property type="entry name" value="endopeptidase domain like (from Nostoc punctiforme)"/>
    <property type="match status" value="1"/>
</dbReference>
<protein>
    <recommendedName>
        <fullName evidence="3">Enoyl-CoA hydratase</fullName>
    </recommendedName>
</protein>
<organism evidence="1 2">
    <name type="scientific">Caballeronia zhejiangensis</name>
    <dbReference type="NCBI Taxonomy" id="871203"/>
    <lineage>
        <taxon>Bacteria</taxon>
        <taxon>Pseudomonadati</taxon>
        <taxon>Pseudomonadota</taxon>
        <taxon>Betaproteobacteria</taxon>
        <taxon>Burkholderiales</taxon>
        <taxon>Burkholderiaceae</taxon>
        <taxon>Caballeronia</taxon>
    </lineage>
</organism>
<dbReference type="AlphaFoldDB" id="A0A656Q9L4"/>
<sequence length="169" mass="18642">MKVAFFKGKHPGWKGWLGVLTKWWTCGPYSHCELVFGTQASTGLSTCWSSTWLDKGVRCAQIVLDPAMWDVIDVPTTAEQDAAALAWFKANEGAPYDTLALFGFLFRPLKGVGNRYFCDEACLEAMGFPEAWRYDPNSAYQLLLGVAGLLEANVKCGMVPHQLAPLESV</sequence>
<dbReference type="RefSeq" id="WP_051996742.1">
    <property type="nucleotide sequence ID" value="NZ_JFHD01000040.1"/>
</dbReference>
<dbReference type="Proteomes" id="UP000027451">
    <property type="component" value="Unassembled WGS sequence"/>
</dbReference>
<reference evidence="1 2" key="1">
    <citation type="submission" date="2014-03" db="EMBL/GenBank/DDBJ databases">
        <title>Draft Genome Sequences of Four Burkholderia Strains.</title>
        <authorList>
            <person name="Liu X.Y."/>
            <person name="Li C.X."/>
            <person name="Xu J.H."/>
        </authorList>
    </citation>
    <scope>NUCLEOTIDE SEQUENCE [LARGE SCALE GENOMIC DNA]</scope>
    <source>
        <strain evidence="1 2">OP-1</strain>
    </source>
</reference>
<proteinExistence type="predicted"/>
<evidence type="ECO:0000313" key="1">
    <source>
        <dbReference type="EMBL" id="KDR25963.1"/>
    </source>
</evidence>